<proteinExistence type="inferred from homology"/>
<dbReference type="Gene3D" id="1.20.1070.10">
    <property type="entry name" value="Rhodopsin 7-helix transmembrane proteins"/>
    <property type="match status" value="1"/>
</dbReference>
<evidence type="ECO:0000256" key="10">
    <source>
        <dbReference type="SAM" id="Phobius"/>
    </source>
</evidence>
<keyword evidence="7 9" id="KW-0675">Receptor</keyword>
<dbReference type="GO" id="GO:0005886">
    <property type="term" value="C:plasma membrane"/>
    <property type="evidence" value="ECO:0007669"/>
    <property type="project" value="UniProtKB-SubCell"/>
</dbReference>
<keyword evidence="8 9" id="KW-0807">Transducer</keyword>
<dbReference type="GO" id="GO:0043410">
    <property type="term" value="P:positive regulation of MAPK cascade"/>
    <property type="evidence" value="ECO:0007669"/>
    <property type="project" value="TreeGrafter"/>
</dbReference>
<dbReference type="AlphaFoldDB" id="A0A813TZ59"/>
<keyword evidence="3 9" id="KW-0812">Transmembrane</keyword>
<comment type="caution">
    <text evidence="12">The sequence shown here is derived from an EMBL/GenBank/DDBJ whole genome shotgun (WGS) entry which is preliminary data.</text>
</comment>
<keyword evidence="5 9" id="KW-0297">G-protein coupled receptor</keyword>
<accession>A0A813TZ59</accession>
<feature type="transmembrane region" description="Helical" evidence="10">
    <location>
        <begin position="283"/>
        <end position="303"/>
    </location>
</feature>
<evidence type="ECO:0000313" key="14">
    <source>
        <dbReference type="Proteomes" id="UP000663828"/>
    </source>
</evidence>
<dbReference type="InterPro" id="IPR017452">
    <property type="entry name" value="GPCR_Rhodpsn_7TM"/>
</dbReference>
<dbReference type="EMBL" id="CAJNOJ010000118">
    <property type="protein sequence ID" value="CAF1148726.1"/>
    <property type="molecule type" value="Genomic_DNA"/>
</dbReference>
<dbReference type="GO" id="GO:0004930">
    <property type="term" value="F:G protein-coupled receptor activity"/>
    <property type="evidence" value="ECO:0007669"/>
    <property type="project" value="UniProtKB-KW"/>
</dbReference>
<evidence type="ECO:0000259" key="11">
    <source>
        <dbReference type="PROSITE" id="PS50262"/>
    </source>
</evidence>
<dbReference type="GO" id="GO:0071880">
    <property type="term" value="P:adenylate cyclase-activating adrenergic receptor signaling pathway"/>
    <property type="evidence" value="ECO:0007669"/>
    <property type="project" value="TreeGrafter"/>
</dbReference>
<evidence type="ECO:0000256" key="1">
    <source>
        <dbReference type="ARBA" id="ARBA00004651"/>
    </source>
</evidence>
<dbReference type="PROSITE" id="PS50262">
    <property type="entry name" value="G_PROTEIN_RECEP_F1_2"/>
    <property type="match status" value="1"/>
</dbReference>
<comment type="similarity">
    <text evidence="9">Belongs to the G-protein coupled receptor 1 family.</text>
</comment>
<feature type="transmembrane region" description="Helical" evidence="10">
    <location>
        <begin position="116"/>
        <end position="138"/>
    </location>
</feature>
<protein>
    <recommendedName>
        <fullName evidence="11">G-protein coupled receptors family 1 profile domain-containing protein</fullName>
    </recommendedName>
</protein>
<evidence type="ECO:0000313" key="13">
    <source>
        <dbReference type="EMBL" id="CAF1148726.1"/>
    </source>
</evidence>
<evidence type="ECO:0000313" key="12">
    <source>
        <dbReference type="EMBL" id="CAF0815328.1"/>
    </source>
</evidence>
<feature type="transmembrane region" description="Helical" evidence="10">
    <location>
        <begin position="162"/>
        <end position="185"/>
    </location>
</feature>
<dbReference type="OrthoDB" id="5975661at2759"/>
<feature type="transmembrane region" description="Helical" evidence="10">
    <location>
        <begin position="30"/>
        <end position="54"/>
    </location>
</feature>
<evidence type="ECO:0000256" key="4">
    <source>
        <dbReference type="ARBA" id="ARBA00022989"/>
    </source>
</evidence>
<evidence type="ECO:0000256" key="6">
    <source>
        <dbReference type="ARBA" id="ARBA00023136"/>
    </source>
</evidence>
<sequence length="366" mass="42965">MFILCSFTVLGNLFIIYVIIRKRTLHTSKYYYIMSLAFADLIVGLIVMPFSSIFILADDEYWLFSPYLRFLCDLWHAIDIFASTASILGLCTIGIDRYVVIKKPIQYPTSFISKRWHLMLSFTWVCSALISFPAILYWGTKQPVLVDTPVSLLEQCDMPNNAYYILFSAMASFYIPLFLMIYVYIKIYLAARNQTLALYSGYKHQHHRIRISKSVANSFHQRESSSEENTKLDLSQVDDQIILRIHRGTYQKPKVDVQTEKIPTKRRKRQGKFWRTLSNTQKATSFIGLVMGTFLFCWFPYFFYLVLSGAFNVRLKNDRHHEVLYNILTWLGYSNSALDIIVYVSTSAELRTIFLEYFFYFCIEKK</sequence>
<keyword evidence="4 10" id="KW-1133">Transmembrane helix</keyword>
<keyword evidence="14" id="KW-1185">Reference proteome</keyword>
<dbReference type="Proteomes" id="UP000663828">
    <property type="component" value="Unassembled WGS sequence"/>
</dbReference>
<keyword evidence="2" id="KW-1003">Cell membrane</keyword>
<comment type="subcellular location">
    <subcellularLocation>
        <location evidence="1">Cell membrane</location>
        <topology evidence="1">Multi-pass membrane protein</topology>
    </subcellularLocation>
</comment>
<dbReference type="PANTHER" id="PTHR24248:SF185">
    <property type="entry name" value="DOPAMINE RECEPTOR 2"/>
    <property type="match status" value="1"/>
</dbReference>
<dbReference type="SMART" id="SM01381">
    <property type="entry name" value="7TM_GPCR_Srsx"/>
    <property type="match status" value="1"/>
</dbReference>
<keyword evidence="6 10" id="KW-0472">Membrane</keyword>
<reference evidence="12" key="1">
    <citation type="submission" date="2021-02" db="EMBL/GenBank/DDBJ databases">
        <authorList>
            <person name="Nowell W R."/>
        </authorList>
    </citation>
    <scope>NUCLEOTIDE SEQUENCE</scope>
</reference>
<feature type="transmembrane region" description="Helical" evidence="10">
    <location>
        <begin position="74"/>
        <end position="95"/>
    </location>
</feature>
<evidence type="ECO:0000256" key="3">
    <source>
        <dbReference type="ARBA" id="ARBA00022692"/>
    </source>
</evidence>
<dbReference type="Proteomes" id="UP000663852">
    <property type="component" value="Unassembled WGS sequence"/>
</dbReference>
<evidence type="ECO:0000256" key="2">
    <source>
        <dbReference type="ARBA" id="ARBA00022475"/>
    </source>
</evidence>
<dbReference type="PANTHER" id="PTHR24248">
    <property type="entry name" value="ADRENERGIC RECEPTOR-RELATED G-PROTEIN COUPLED RECEPTOR"/>
    <property type="match status" value="1"/>
</dbReference>
<evidence type="ECO:0000256" key="8">
    <source>
        <dbReference type="ARBA" id="ARBA00023224"/>
    </source>
</evidence>
<dbReference type="PRINTS" id="PR00237">
    <property type="entry name" value="GPCRRHODOPSN"/>
</dbReference>
<dbReference type="InterPro" id="IPR000276">
    <property type="entry name" value="GPCR_Rhodpsn"/>
</dbReference>
<dbReference type="PROSITE" id="PS00237">
    <property type="entry name" value="G_PROTEIN_RECEP_F1_1"/>
    <property type="match status" value="1"/>
</dbReference>
<evidence type="ECO:0000256" key="9">
    <source>
        <dbReference type="RuleBase" id="RU000688"/>
    </source>
</evidence>
<evidence type="ECO:0000256" key="7">
    <source>
        <dbReference type="ARBA" id="ARBA00023170"/>
    </source>
</evidence>
<gene>
    <name evidence="13" type="ORF">EDS130_LOCUS22489</name>
    <name evidence="12" type="ORF">XAT740_LOCUS3679</name>
</gene>
<name>A0A813TZ59_ADIRI</name>
<evidence type="ECO:0000256" key="5">
    <source>
        <dbReference type="ARBA" id="ARBA00023040"/>
    </source>
</evidence>
<feature type="domain" description="G-protein coupled receptors family 1 profile" evidence="11">
    <location>
        <begin position="11"/>
        <end position="343"/>
    </location>
</feature>
<organism evidence="12 14">
    <name type="scientific">Adineta ricciae</name>
    <name type="common">Rotifer</name>
    <dbReference type="NCBI Taxonomy" id="249248"/>
    <lineage>
        <taxon>Eukaryota</taxon>
        <taxon>Metazoa</taxon>
        <taxon>Spiralia</taxon>
        <taxon>Gnathifera</taxon>
        <taxon>Rotifera</taxon>
        <taxon>Eurotatoria</taxon>
        <taxon>Bdelloidea</taxon>
        <taxon>Adinetida</taxon>
        <taxon>Adinetidae</taxon>
        <taxon>Adineta</taxon>
    </lineage>
</organism>
<dbReference type="Pfam" id="PF00001">
    <property type="entry name" value="7tm_1"/>
    <property type="match status" value="1"/>
</dbReference>
<feature type="transmembrane region" description="Helical" evidence="10">
    <location>
        <begin position="323"/>
        <end position="344"/>
    </location>
</feature>
<dbReference type="SUPFAM" id="SSF81321">
    <property type="entry name" value="Family A G protein-coupled receptor-like"/>
    <property type="match status" value="1"/>
</dbReference>
<dbReference type="EMBL" id="CAJNOR010000143">
    <property type="protein sequence ID" value="CAF0815328.1"/>
    <property type="molecule type" value="Genomic_DNA"/>
</dbReference>